<dbReference type="PANTHER" id="PTHR22750">
    <property type="entry name" value="G-PROTEIN COUPLED RECEPTOR"/>
    <property type="match status" value="1"/>
</dbReference>
<accession>A0AAN8JSZ5</accession>
<proteinExistence type="predicted"/>
<feature type="transmembrane region" description="Helical" evidence="6">
    <location>
        <begin position="230"/>
        <end position="255"/>
    </location>
</feature>
<feature type="transmembrane region" description="Helical" evidence="6">
    <location>
        <begin position="132"/>
        <end position="155"/>
    </location>
</feature>
<keyword evidence="5 6" id="KW-0472">Membrane</keyword>
<dbReference type="InterPro" id="IPR000276">
    <property type="entry name" value="GPCR_Rhodpsn"/>
</dbReference>
<keyword evidence="4 6" id="KW-1133">Transmembrane helix</keyword>
<keyword evidence="3 6" id="KW-0812">Transmembrane</keyword>
<sequence length="339" mass="38512">MSNSSVVYWALNDYGVTVFDIITNVVILVIAFWIIFLNVLVLNALREHRNKEATEYYISNLSVADLLTGIYLIYNTTYNLTNFQIIFECLLRFGLLLAVSICSVFQLVALSADRCIKIVYPFRYADICNKKYVSVIITISWVLALLVGLLPLMGWRNHPETDNTCGFMRILTVGYFRLLLCLQFTPFFLLLIIYLRIFKEAHRHALSITSSEPGATNTTTKHSLKFTKTVSIVAGTYLLCWAPMGTVVILHVSGYLDDYTYLEKGNFIVYSTGPAFLNSLLNPIIYALKVPFIRRRFKRIFSRKGTDQDRVVIPNSTCANEVSKVTVLSGEKLILEDVS</sequence>
<evidence type="ECO:0000256" key="4">
    <source>
        <dbReference type="ARBA" id="ARBA00022989"/>
    </source>
</evidence>
<evidence type="ECO:0000256" key="2">
    <source>
        <dbReference type="ARBA" id="ARBA00022475"/>
    </source>
</evidence>
<dbReference type="PRINTS" id="PR00237">
    <property type="entry name" value="GPCRRHODOPSN"/>
</dbReference>
<dbReference type="EMBL" id="JAZGQO010000008">
    <property type="protein sequence ID" value="KAK6179438.1"/>
    <property type="molecule type" value="Genomic_DNA"/>
</dbReference>
<feature type="transmembrane region" description="Helical" evidence="6">
    <location>
        <begin position="21"/>
        <end position="45"/>
    </location>
</feature>
<feature type="transmembrane region" description="Helical" evidence="6">
    <location>
        <begin position="267"/>
        <end position="288"/>
    </location>
</feature>
<protein>
    <recommendedName>
        <fullName evidence="7">G-protein coupled receptors family 1 profile domain-containing protein</fullName>
    </recommendedName>
</protein>
<dbReference type="SUPFAM" id="SSF81321">
    <property type="entry name" value="Family A G protein-coupled receptor-like"/>
    <property type="match status" value="1"/>
</dbReference>
<dbReference type="Pfam" id="PF00001">
    <property type="entry name" value="7tm_1"/>
    <property type="match status" value="1"/>
</dbReference>
<feature type="transmembrane region" description="Helical" evidence="6">
    <location>
        <begin position="94"/>
        <end position="112"/>
    </location>
</feature>
<feature type="domain" description="G-protein coupled receptors family 1 profile" evidence="7">
    <location>
        <begin position="37"/>
        <end position="286"/>
    </location>
</feature>
<evidence type="ECO:0000313" key="8">
    <source>
        <dbReference type="EMBL" id="KAK6179438.1"/>
    </source>
</evidence>
<dbReference type="InterPro" id="IPR017452">
    <property type="entry name" value="GPCR_Rhodpsn_7TM"/>
</dbReference>
<evidence type="ECO:0000256" key="6">
    <source>
        <dbReference type="SAM" id="Phobius"/>
    </source>
</evidence>
<comment type="caution">
    <text evidence="8">The sequence shown here is derived from an EMBL/GenBank/DDBJ whole genome shotgun (WGS) entry which is preliminary data.</text>
</comment>
<dbReference type="Gene3D" id="1.20.1070.10">
    <property type="entry name" value="Rhodopsin 7-helix transmembrane proteins"/>
    <property type="match status" value="1"/>
</dbReference>
<comment type="subcellular location">
    <subcellularLocation>
        <location evidence="1">Cell membrane</location>
        <topology evidence="1">Multi-pass membrane protein</topology>
    </subcellularLocation>
</comment>
<dbReference type="GO" id="GO:0005886">
    <property type="term" value="C:plasma membrane"/>
    <property type="evidence" value="ECO:0007669"/>
    <property type="project" value="UniProtKB-SubCell"/>
</dbReference>
<evidence type="ECO:0000256" key="5">
    <source>
        <dbReference type="ARBA" id="ARBA00023136"/>
    </source>
</evidence>
<feature type="transmembrane region" description="Helical" evidence="6">
    <location>
        <begin position="57"/>
        <end position="74"/>
    </location>
</feature>
<keyword evidence="2" id="KW-1003">Cell membrane</keyword>
<keyword evidence="9" id="KW-1185">Reference proteome</keyword>
<evidence type="ECO:0000259" key="7">
    <source>
        <dbReference type="PROSITE" id="PS50262"/>
    </source>
</evidence>
<organism evidence="8 9">
    <name type="scientific">Patella caerulea</name>
    <name type="common">Rayed Mediterranean limpet</name>
    <dbReference type="NCBI Taxonomy" id="87958"/>
    <lineage>
        <taxon>Eukaryota</taxon>
        <taxon>Metazoa</taxon>
        <taxon>Spiralia</taxon>
        <taxon>Lophotrochozoa</taxon>
        <taxon>Mollusca</taxon>
        <taxon>Gastropoda</taxon>
        <taxon>Patellogastropoda</taxon>
        <taxon>Patelloidea</taxon>
        <taxon>Patellidae</taxon>
        <taxon>Patella</taxon>
    </lineage>
</organism>
<feature type="transmembrane region" description="Helical" evidence="6">
    <location>
        <begin position="175"/>
        <end position="195"/>
    </location>
</feature>
<dbReference type="Proteomes" id="UP001347796">
    <property type="component" value="Unassembled WGS sequence"/>
</dbReference>
<evidence type="ECO:0000313" key="9">
    <source>
        <dbReference type="Proteomes" id="UP001347796"/>
    </source>
</evidence>
<evidence type="ECO:0000256" key="1">
    <source>
        <dbReference type="ARBA" id="ARBA00004651"/>
    </source>
</evidence>
<gene>
    <name evidence="8" type="ORF">SNE40_011798</name>
</gene>
<evidence type="ECO:0000256" key="3">
    <source>
        <dbReference type="ARBA" id="ARBA00022692"/>
    </source>
</evidence>
<dbReference type="GO" id="GO:0004930">
    <property type="term" value="F:G protein-coupled receptor activity"/>
    <property type="evidence" value="ECO:0007669"/>
    <property type="project" value="InterPro"/>
</dbReference>
<dbReference type="AlphaFoldDB" id="A0AAN8JSZ5"/>
<dbReference type="PROSITE" id="PS50262">
    <property type="entry name" value="G_PROTEIN_RECEP_F1_2"/>
    <property type="match status" value="1"/>
</dbReference>
<name>A0AAN8JSZ5_PATCE</name>
<reference evidence="8 9" key="1">
    <citation type="submission" date="2024-01" db="EMBL/GenBank/DDBJ databases">
        <title>The genome of the rayed Mediterranean limpet Patella caerulea (Linnaeus, 1758).</title>
        <authorList>
            <person name="Anh-Thu Weber A."/>
            <person name="Halstead-Nussloch G."/>
        </authorList>
    </citation>
    <scope>NUCLEOTIDE SEQUENCE [LARGE SCALE GENOMIC DNA]</scope>
    <source>
        <strain evidence="8">AATW-2023a</strain>
        <tissue evidence="8">Whole specimen</tissue>
    </source>
</reference>